<evidence type="ECO:0000313" key="2">
    <source>
        <dbReference type="EMBL" id="KAK7690860.1"/>
    </source>
</evidence>
<sequence>MMLRSLRCTSSQRGRVGSSRRPKNWLKNGVTGGASMSFWFGSLESKPETKQSGTTKNLQVGVFLKCFYSSYSEQWKRCISVDHQDTPGPSGAARTKG</sequence>
<evidence type="ECO:0000313" key="3">
    <source>
        <dbReference type="Proteomes" id="UP001385951"/>
    </source>
</evidence>
<accession>A0AAW0GI09</accession>
<name>A0AAW0GI09_9APHY</name>
<gene>
    <name evidence="2" type="ORF">QCA50_005962</name>
</gene>
<dbReference type="EMBL" id="JASBNA010000006">
    <property type="protein sequence ID" value="KAK7690860.1"/>
    <property type="molecule type" value="Genomic_DNA"/>
</dbReference>
<dbReference type="AlphaFoldDB" id="A0AAW0GI09"/>
<evidence type="ECO:0000256" key="1">
    <source>
        <dbReference type="SAM" id="MobiDB-lite"/>
    </source>
</evidence>
<protein>
    <submittedName>
        <fullName evidence="2">Uncharacterized protein</fullName>
    </submittedName>
</protein>
<keyword evidence="3" id="KW-1185">Reference proteome</keyword>
<comment type="caution">
    <text evidence="2">The sequence shown here is derived from an EMBL/GenBank/DDBJ whole genome shotgun (WGS) entry which is preliminary data.</text>
</comment>
<feature type="region of interest" description="Disordered" evidence="1">
    <location>
        <begin position="1"/>
        <end position="28"/>
    </location>
</feature>
<dbReference type="Proteomes" id="UP001385951">
    <property type="component" value="Unassembled WGS sequence"/>
</dbReference>
<organism evidence="2 3">
    <name type="scientific">Cerrena zonata</name>
    <dbReference type="NCBI Taxonomy" id="2478898"/>
    <lineage>
        <taxon>Eukaryota</taxon>
        <taxon>Fungi</taxon>
        <taxon>Dikarya</taxon>
        <taxon>Basidiomycota</taxon>
        <taxon>Agaricomycotina</taxon>
        <taxon>Agaricomycetes</taxon>
        <taxon>Polyporales</taxon>
        <taxon>Cerrenaceae</taxon>
        <taxon>Cerrena</taxon>
    </lineage>
</organism>
<reference evidence="2 3" key="1">
    <citation type="submission" date="2022-09" db="EMBL/GenBank/DDBJ databases">
        <authorList>
            <person name="Palmer J.M."/>
        </authorList>
    </citation>
    <scope>NUCLEOTIDE SEQUENCE [LARGE SCALE GENOMIC DNA]</scope>
    <source>
        <strain evidence="2 3">DSM 7382</strain>
    </source>
</reference>
<proteinExistence type="predicted"/>